<comment type="similarity">
    <text evidence="1 11">Belongs to the peptidase M48B family.</text>
</comment>
<dbReference type="InterPro" id="IPR022919">
    <property type="entry name" value="Pept_M48_protease_HtpX"/>
</dbReference>
<accession>A0A7J3VUI7</accession>
<dbReference type="InterPro" id="IPR050083">
    <property type="entry name" value="HtpX_protease"/>
</dbReference>
<feature type="transmembrane region" description="Helical" evidence="11">
    <location>
        <begin position="199"/>
        <end position="222"/>
    </location>
</feature>
<comment type="subcellular location">
    <subcellularLocation>
        <location evidence="11">Cell membrane</location>
        <topology evidence="11">Multi-pass membrane protein</topology>
    </subcellularLocation>
</comment>
<feature type="domain" description="Peptidase M48" evidence="12">
    <location>
        <begin position="92"/>
        <end position="324"/>
    </location>
</feature>
<feature type="transmembrane region" description="Helical" evidence="11">
    <location>
        <begin position="54"/>
        <end position="77"/>
    </location>
</feature>
<keyword evidence="9 11" id="KW-0482">Metalloprotease</keyword>
<keyword evidence="7 11" id="KW-0862">Zinc</keyword>
<dbReference type="CDD" id="cd07338">
    <property type="entry name" value="M48B_HtpX_like"/>
    <property type="match status" value="1"/>
</dbReference>
<dbReference type="AlphaFoldDB" id="A0A7J3VUI7"/>
<evidence type="ECO:0000256" key="7">
    <source>
        <dbReference type="ARBA" id="ARBA00022833"/>
    </source>
</evidence>
<evidence type="ECO:0000256" key="10">
    <source>
        <dbReference type="ARBA" id="ARBA00023136"/>
    </source>
</evidence>
<dbReference type="GO" id="GO:0005886">
    <property type="term" value="C:plasma membrane"/>
    <property type="evidence" value="ECO:0007669"/>
    <property type="project" value="UniProtKB-SubCell"/>
</dbReference>
<evidence type="ECO:0000256" key="11">
    <source>
        <dbReference type="HAMAP-Rule" id="MF_00188"/>
    </source>
</evidence>
<dbReference type="PANTHER" id="PTHR43221">
    <property type="entry name" value="PROTEASE HTPX"/>
    <property type="match status" value="1"/>
</dbReference>
<evidence type="ECO:0000256" key="2">
    <source>
        <dbReference type="ARBA" id="ARBA00022475"/>
    </source>
</evidence>
<feature type="binding site" evidence="11">
    <location>
        <position position="156"/>
    </location>
    <ligand>
        <name>Zn(2+)</name>
        <dbReference type="ChEBI" id="CHEBI:29105"/>
        <note>catalytic</note>
    </ligand>
</feature>
<dbReference type="GO" id="GO:0006508">
    <property type="term" value="P:proteolysis"/>
    <property type="evidence" value="ECO:0007669"/>
    <property type="project" value="UniProtKB-KW"/>
</dbReference>
<keyword evidence="3 11" id="KW-0645">Protease</keyword>
<evidence type="ECO:0000256" key="3">
    <source>
        <dbReference type="ARBA" id="ARBA00022670"/>
    </source>
</evidence>
<dbReference type="InterPro" id="IPR001915">
    <property type="entry name" value="Peptidase_M48"/>
</dbReference>
<feature type="binding site" evidence="11">
    <location>
        <position position="160"/>
    </location>
    <ligand>
        <name>Zn(2+)</name>
        <dbReference type="ChEBI" id="CHEBI:29105"/>
        <note>catalytic</note>
    </ligand>
</feature>
<feature type="transmembrane region" description="Helical" evidence="11">
    <location>
        <begin position="24"/>
        <end position="48"/>
    </location>
</feature>
<evidence type="ECO:0000256" key="5">
    <source>
        <dbReference type="ARBA" id="ARBA00022723"/>
    </source>
</evidence>
<gene>
    <name evidence="11 13" type="primary">htpX</name>
    <name evidence="13" type="ORF">ENM31_04830</name>
</gene>
<keyword evidence="4 11" id="KW-0812">Transmembrane</keyword>
<comment type="cofactor">
    <cofactor evidence="11">
        <name>Zn(2+)</name>
        <dbReference type="ChEBI" id="CHEBI:29105"/>
    </cofactor>
    <text evidence="11">Binds 1 zinc ion per subunit.</text>
</comment>
<feature type="transmembrane region" description="Helical" evidence="11">
    <location>
        <begin position="166"/>
        <end position="187"/>
    </location>
</feature>
<dbReference type="Pfam" id="PF01435">
    <property type="entry name" value="Peptidase_M48"/>
    <property type="match status" value="1"/>
</dbReference>
<dbReference type="EMBL" id="DRXH01000167">
    <property type="protein sequence ID" value="HHM44603.1"/>
    <property type="molecule type" value="Genomic_DNA"/>
</dbReference>
<reference evidence="13" key="1">
    <citation type="journal article" date="2020" name="mSystems">
        <title>Genome- and Community-Level Interaction Insights into Carbon Utilization and Element Cycling Functions of Hydrothermarchaeota in Hydrothermal Sediment.</title>
        <authorList>
            <person name="Zhou Z."/>
            <person name="Liu Y."/>
            <person name="Xu W."/>
            <person name="Pan J."/>
            <person name="Luo Z.H."/>
            <person name="Li M."/>
        </authorList>
    </citation>
    <scope>NUCLEOTIDE SEQUENCE [LARGE SCALE GENOMIC DNA]</scope>
    <source>
        <strain evidence="13">SpSt-1074</strain>
    </source>
</reference>
<dbReference type="GO" id="GO:0008270">
    <property type="term" value="F:zinc ion binding"/>
    <property type="evidence" value="ECO:0007669"/>
    <property type="project" value="UniProtKB-UniRule"/>
</dbReference>
<protein>
    <recommendedName>
        <fullName evidence="11">Protease HtpX homolog</fullName>
        <ecNumber evidence="11">3.4.24.-</ecNumber>
    </recommendedName>
</protein>
<evidence type="ECO:0000256" key="1">
    <source>
        <dbReference type="ARBA" id="ARBA00009779"/>
    </source>
</evidence>
<proteinExistence type="inferred from homology"/>
<name>A0A7J3VUI7_CALS0</name>
<comment type="caution">
    <text evidence="13">The sequence shown here is derived from an EMBL/GenBank/DDBJ whole genome shotgun (WGS) entry which is preliminary data.</text>
</comment>
<dbReference type="PANTHER" id="PTHR43221:SF2">
    <property type="entry name" value="PROTEASE HTPX HOMOLOG"/>
    <property type="match status" value="1"/>
</dbReference>
<feature type="binding site" evidence="11">
    <location>
        <position position="228"/>
    </location>
    <ligand>
        <name>Zn(2+)</name>
        <dbReference type="ChEBI" id="CHEBI:29105"/>
        <note>catalytic</note>
    </ligand>
</feature>
<dbReference type="EC" id="3.4.24.-" evidence="11"/>
<dbReference type="GO" id="GO:0004222">
    <property type="term" value="F:metalloendopeptidase activity"/>
    <property type="evidence" value="ECO:0007669"/>
    <property type="project" value="UniProtKB-UniRule"/>
</dbReference>
<dbReference type="Gene3D" id="3.30.2010.10">
    <property type="entry name" value="Metalloproteases ('zincins'), catalytic domain"/>
    <property type="match status" value="1"/>
</dbReference>
<sequence>MVLEVVCLEAASQRARMSLVKLRMAMLGTWALITALASLLFVAVLSFLRIPLLNFYTIIGFVVFFHVFQWLIGPYIINAVYRAKPASEAGVAWVEETVNRLSISAGMEKPPKAYVAEIDIPNAFAYGSPLTGPMVAVTRRLAESLPREEVEAVIGHELGHIKHRDVLFMMAVSIIPAIIYYLGYTLFVSGAYGGRRDGGAYVFLVGILLMAFSFVFNLFVFYMSRLREYYADYFAAKTVRNGARNLQRALVRIMMMSGRIKREEATHFEQFKAFLIADPEVGIQAFGDVDSIVERVKSMKSSGVVELFSTHPDPAKRLRALDNYVYSPP</sequence>
<keyword evidence="6 11" id="KW-0378">Hydrolase</keyword>
<dbReference type="HAMAP" id="MF_00188">
    <property type="entry name" value="Pept_M48_protease_HtpX"/>
    <property type="match status" value="1"/>
</dbReference>
<organism evidence="13">
    <name type="scientific">Caldiarchaeum subterraneum</name>
    <dbReference type="NCBI Taxonomy" id="311458"/>
    <lineage>
        <taxon>Archaea</taxon>
        <taxon>Nitrososphaerota</taxon>
        <taxon>Candidatus Caldarchaeales</taxon>
        <taxon>Candidatus Caldarchaeaceae</taxon>
        <taxon>Candidatus Caldarchaeum</taxon>
    </lineage>
</organism>
<keyword evidence="2 11" id="KW-1003">Cell membrane</keyword>
<evidence type="ECO:0000256" key="8">
    <source>
        <dbReference type="ARBA" id="ARBA00022989"/>
    </source>
</evidence>
<evidence type="ECO:0000313" key="13">
    <source>
        <dbReference type="EMBL" id="HHM44603.1"/>
    </source>
</evidence>
<evidence type="ECO:0000259" key="12">
    <source>
        <dbReference type="Pfam" id="PF01435"/>
    </source>
</evidence>
<keyword evidence="5 11" id="KW-0479">Metal-binding</keyword>
<evidence type="ECO:0000256" key="9">
    <source>
        <dbReference type="ARBA" id="ARBA00023049"/>
    </source>
</evidence>
<keyword evidence="8 11" id="KW-1133">Transmembrane helix</keyword>
<feature type="active site" evidence="11">
    <location>
        <position position="157"/>
    </location>
</feature>
<evidence type="ECO:0000256" key="4">
    <source>
        <dbReference type="ARBA" id="ARBA00022692"/>
    </source>
</evidence>
<evidence type="ECO:0000256" key="6">
    <source>
        <dbReference type="ARBA" id="ARBA00022801"/>
    </source>
</evidence>
<dbReference type="NCBIfam" id="NF002322">
    <property type="entry name" value="PRK01265.1"/>
    <property type="match status" value="1"/>
</dbReference>
<keyword evidence="10 11" id="KW-0472">Membrane</keyword>